<feature type="compositionally biased region" description="Polar residues" evidence="2">
    <location>
        <begin position="19"/>
        <end position="41"/>
    </location>
</feature>
<comment type="caution">
    <text evidence="3">The sequence shown here is derived from an EMBL/GenBank/DDBJ whole genome shotgun (WGS) entry which is preliminary data.</text>
</comment>
<proteinExistence type="predicted"/>
<feature type="compositionally biased region" description="Low complexity" evidence="2">
    <location>
        <begin position="47"/>
        <end position="56"/>
    </location>
</feature>
<feature type="coiled-coil region" evidence="1">
    <location>
        <begin position="535"/>
        <end position="569"/>
    </location>
</feature>
<dbReference type="EMBL" id="BLAL01000020">
    <property type="protein sequence ID" value="GES76318.1"/>
    <property type="molecule type" value="Genomic_DNA"/>
</dbReference>
<evidence type="ECO:0000256" key="2">
    <source>
        <dbReference type="SAM" id="MobiDB-lite"/>
    </source>
</evidence>
<name>A0A8H3KYL4_9GLOM</name>
<feature type="compositionally biased region" description="Polar residues" evidence="2">
    <location>
        <begin position="71"/>
        <end position="88"/>
    </location>
</feature>
<accession>A0A8H3KYL4</accession>
<keyword evidence="1" id="KW-0175">Coiled coil</keyword>
<dbReference type="OrthoDB" id="2360898at2759"/>
<evidence type="ECO:0000313" key="4">
    <source>
        <dbReference type="Proteomes" id="UP000615446"/>
    </source>
</evidence>
<organism evidence="3 4">
    <name type="scientific">Rhizophagus clarus</name>
    <dbReference type="NCBI Taxonomy" id="94130"/>
    <lineage>
        <taxon>Eukaryota</taxon>
        <taxon>Fungi</taxon>
        <taxon>Fungi incertae sedis</taxon>
        <taxon>Mucoromycota</taxon>
        <taxon>Glomeromycotina</taxon>
        <taxon>Glomeromycetes</taxon>
        <taxon>Glomerales</taxon>
        <taxon>Glomeraceae</taxon>
        <taxon>Rhizophagus</taxon>
    </lineage>
</organism>
<feature type="compositionally biased region" description="Low complexity" evidence="2">
    <location>
        <begin position="89"/>
        <end position="101"/>
    </location>
</feature>
<dbReference type="AlphaFoldDB" id="A0A8H3KYL4"/>
<protein>
    <submittedName>
        <fullName evidence="3">Uncharacterized protein</fullName>
    </submittedName>
</protein>
<sequence>MSTRSTRSSVRNTKRSSSNINNNNQEMIKSANNATQVNNNPQEDDTSASTTSTTKNDTNRQETPNKRVRTTEGSNNDVLMTENTSSPDTQTNTNETTTLKTPVLVSLNESLHAPMKDRNPLITAPNEDQSGANPKTGLSNKGKNKITDTNQDTLMHEQLDLSNFKGEQIFRLFCPLNHFPNNDKPHEVLNKVRSHFANKESFKGCSIDTICKISIIVLTFTSDVDKSALDGVNIGALRVMFHDFNEENTSNIIKQELTNIFNRSIKFVDIPQSYPTEVFVNIVQNQYGKILTYKEIIRQRRNTTKQQRPNQRNYKPQPPIYKQIHIVFKDEEPVKNFFAKEIYSLKIENWVCHILPADHSHPEHNKRSKFGYKITGLPMNTQLGDLHPILTRINAQTCTFAPTNNRQLQKAAYVYVKEKDYKEQIFRIKCFNTIIYVFPQNIRLSCTICGDPTHEYTNCMNKQDPNQRPKALTIDRNHNKKPTINQQIYNQFKSIIATQNGERIIRMDQNKHMQQTKINQPTPYIPNIPDNTMKINRLEQEINTLKTQLKVLADENNSLKKELTTVKESIATNTKELLYMKEQLNHVNTKSDIMIQKLDEIALYQNNSPTHITRNECANQMTDITMSHPNETPNTNNNISTERQRKIQMVSLPEYEGQNTTSAPVQYPMEDINSIQGHSEIGRMEREYDAEYYDQNNEKVEYNYNNMETSEGNEGLLSRFTNYIGGRPPNPHRY</sequence>
<feature type="region of interest" description="Disordered" evidence="2">
    <location>
        <begin position="1"/>
        <end position="147"/>
    </location>
</feature>
<feature type="compositionally biased region" description="Polar residues" evidence="2">
    <location>
        <begin position="126"/>
        <end position="147"/>
    </location>
</feature>
<gene>
    <name evidence="3" type="ORF">RCL2_000372500</name>
</gene>
<feature type="compositionally biased region" description="Low complexity" evidence="2">
    <location>
        <begin position="1"/>
        <end position="18"/>
    </location>
</feature>
<dbReference type="Proteomes" id="UP000615446">
    <property type="component" value="Unassembled WGS sequence"/>
</dbReference>
<reference evidence="3" key="1">
    <citation type="submission" date="2019-10" db="EMBL/GenBank/DDBJ databases">
        <title>Conservation and host-specific expression of non-tandemly repeated heterogenous ribosome RNA gene in arbuscular mycorrhizal fungi.</title>
        <authorList>
            <person name="Maeda T."/>
            <person name="Kobayashi Y."/>
            <person name="Nakagawa T."/>
            <person name="Ezawa T."/>
            <person name="Yamaguchi K."/>
            <person name="Bino T."/>
            <person name="Nishimoto Y."/>
            <person name="Shigenobu S."/>
            <person name="Kawaguchi M."/>
        </authorList>
    </citation>
    <scope>NUCLEOTIDE SEQUENCE</scope>
    <source>
        <strain evidence="3">HR1</strain>
    </source>
</reference>
<evidence type="ECO:0000256" key="1">
    <source>
        <dbReference type="SAM" id="Coils"/>
    </source>
</evidence>
<evidence type="ECO:0000313" key="3">
    <source>
        <dbReference type="EMBL" id="GES76318.1"/>
    </source>
</evidence>